<dbReference type="Pfam" id="PF18648">
    <property type="entry name" value="ADPRTs_Tse2"/>
    <property type="match status" value="1"/>
</dbReference>
<evidence type="ECO:0000259" key="1">
    <source>
        <dbReference type="Pfam" id="PF18648"/>
    </source>
</evidence>
<reference evidence="2 3" key="1">
    <citation type="journal article" date="2018" name="PLoS Genet.">
        <title>Repeat elements organise 3D genome structure and mediate transcription in the filamentous fungus Epichloe festucae.</title>
        <authorList>
            <person name="Winter D.J."/>
            <person name="Ganley A.R.D."/>
            <person name="Young C.A."/>
            <person name="Liachko I."/>
            <person name="Schardl C.L."/>
            <person name="Dupont P.Y."/>
            <person name="Berry D."/>
            <person name="Ram A."/>
            <person name="Scott B."/>
            <person name="Cox M.P."/>
        </authorList>
    </citation>
    <scope>NUCLEOTIDE SEQUENCE [LARGE SCALE GENOMIC DNA]</scope>
    <source>
        <strain evidence="2 3">Fl1</strain>
    </source>
</reference>
<organism evidence="2 3">
    <name type="scientific">Epichloe festucae (strain Fl1)</name>
    <dbReference type="NCBI Taxonomy" id="877507"/>
    <lineage>
        <taxon>Eukaryota</taxon>
        <taxon>Fungi</taxon>
        <taxon>Dikarya</taxon>
        <taxon>Ascomycota</taxon>
        <taxon>Pezizomycotina</taxon>
        <taxon>Sordariomycetes</taxon>
        <taxon>Hypocreomycetidae</taxon>
        <taxon>Hypocreales</taxon>
        <taxon>Clavicipitaceae</taxon>
        <taxon>Epichloe</taxon>
    </lineage>
</organism>
<proteinExistence type="predicted"/>
<accession>A0A7S9PWF2</accession>
<evidence type="ECO:0000313" key="2">
    <source>
        <dbReference type="EMBL" id="QPH03918.1"/>
    </source>
</evidence>
<dbReference type="AlphaFoldDB" id="A0A7S9PWF2"/>
<protein>
    <recommendedName>
        <fullName evidence="1">Tse2 ADP-ribosyltransferase toxin domain-containing protein</fullName>
    </recommendedName>
</protein>
<keyword evidence="3" id="KW-1185">Reference proteome</keyword>
<sequence length="128" mass="15047">MRPNTFTMQELVRRYYDEFLDRQEIAHDIEIPRIYTVPKGRSYTAKFTLHGLTKYLCTPIPADLILIHDFLSQFSLQPSRGMLLQDLNRSLDEFFDGFASKEDAESWLETHPFHLALSDDADSEWMTK</sequence>
<feature type="domain" description="Tse2 ADP-ribosyltransferase toxin" evidence="1">
    <location>
        <begin position="58"/>
        <end position="107"/>
    </location>
</feature>
<dbReference type="OrthoDB" id="10266325at2759"/>
<dbReference type="InterPro" id="IPR041018">
    <property type="entry name" value="ADPRTs_Tse2"/>
</dbReference>
<name>A0A7S9PWF2_EPIFF</name>
<dbReference type="EMBL" id="CP031388">
    <property type="protein sequence ID" value="QPH03918.1"/>
    <property type="molecule type" value="Genomic_DNA"/>
</dbReference>
<evidence type="ECO:0000313" key="3">
    <source>
        <dbReference type="Proteomes" id="UP000594364"/>
    </source>
</evidence>
<dbReference type="Proteomes" id="UP000594364">
    <property type="component" value="Chromosome 4"/>
</dbReference>
<gene>
    <name evidence="2" type="ORF">C2857_000363</name>
</gene>